<accession>A0A0F9GRF0</accession>
<feature type="non-terminal residue" evidence="1">
    <location>
        <position position="1"/>
    </location>
</feature>
<protein>
    <submittedName>
        <fullName evidence="1">Uncharacterized protein</fullName>
    </submittedName>
</protein>
<dbReference type="Gene3D" id="2.40.30.200">
    <property type="match status" value="1"/>
</dbReference>
<organism evidence="1">
    <name type="scientific">marine sediment metagenome</name>
    <dbReference type="NCBI Taxonomy" id="412755"/>
    <lineage>
        <taxon>unclassified sequences</taxon>
        <taxon>metagenomes</taxon>
        <taxon>ecological metagenomes</taxon>
    </lineage>
</organism>
<gene>
    <name evidence="1" type="ORF">LCGC14_1795430</name>
</gene>
<name>A0A0F9GRF0_9ZZZZ</name>
<evidence type="ECO:0000313" key="1">
    <source>
        <dbReference type="EMBL" id="KKM01340.1"/>
    </source>
</evidence>
<dbReference type="EMBL" id="LAZR01017222">
    <property type="protein sequence ID" value="KKM01340.1"/>
    <property type="molecule type" value="Genomic_DNA"/>
</dbReference>
<dbReference type="AlphaFoldDB" id="A0A0F9GRF0"/>
<proteinExistence type="predicted"/>
<sequence length="137" mass="15114">ANGVSFTWNSIDFGGSSYNLYVVSDFVPYMPKATLHIEKLAQTDGAVTQGSTWEPLTIAVRCIVQASSAANRITQTTNIIAALKTTEEGEKPFVLDMYPNWQWQARMITGLNAKLMSTGLQFPLSFFCANPWPTDIS</sequence>
<reference evidence="1" key="1">
    <citation type="journal article" date="2015" name="Nature">
        <title>Complex archaea that bridge the gap between prokaryotes and eukaryotes.</title>
        <authorList>
            <person name="Spang A."/>
            <person name="Saw J.H."/>
            <person name="Jorgensen S.L."/>
            <person name="Zaremba-Niedzwiedzka K."/>
            <person name="Martijn J."/>
            <person name="Lind A.E."/>
            <person name="van Eijk R."/>
            <person name="Schleper C."/>
            <person name="Guy L."/>
            <person name="Ettema T.J."/>
        </authorList>
    </citation>
    <scope>NUCLEOTIDE SEQUENCE</scope>
</reference>
<comment type="caution">
    <text evidence="1">The sequence shown here is derived from an EMBL/GenBank/DDBJ whole genome shotgun (WGS) entry which is preliminary data.</text>
</comment>